<dbReference type="OrthoDB" id="9795531at2"/>
<dbReference type="InterPro" id="IPR036249">
    <property type="entry name" value="Thioredoxin-like_sf"/>
</dbReference>
<dbReference type="Gene3D" id="3.40.30.10">
    <property type="entry name" value="Glutaredoxin"/>
    <property type="match status" value="1"/>
</dbReference>
<dbReference type="RefSeq" id="WP_133206057.1">
    <property type="nucleotide sequence ID" value="NZ_SMRU01000028.1"/>
</dbReference>
<dbReference type="SUPFAM" id="SSF52833">
    <property type="entry name" value="Thioredoxin-like"/>
    <property type="match status" value="1"/>
</dbReference>
<dbReference type="Proteomes" id="UP000295511">
    <property type="component" value="Unassembled WGS sequence"/>
</dbReference>
<protein>
    <submittedName>
        <fullName evidence="1">Uncharacterized protein</fullName>
    </submittedName>
</protein>
<evidence type="ECO:0000313" key="1">
    <source>
        <dbReference type="EMBL" id="TDF91664.1"/>
    </source>
</evidence>
<proteinExistence type="predicted"/>
<dbReference type="AlphaFoldDB" id="A0A4V2ZS38"/>
<sequence>MNTATTRDIPRTARSEPRITIYGPKECPNCGQAMVFFDRNSIAYTKICIEAGDTDHRYITEELGYAAAPVNRGHQP</sequence>
<accession>A0A4V2ZS38</accession>
<keyword evidence="2" id="KW-1185">Reference proteome</keyword>
<comment type="caution">
    <text evidence="1">The sequence shown here is derived from an EMBL/GenBank/DDBJ whole genome shotgun (WGS) entry which is preliminary data.</text>
</comment>
<name>A0A4V2ZS38_9MICC</name>
<organism evidence="1 2">
    <name type="scientific">Arthrobacter terricola</name>
    <dbReference type="NCBI Taxonomy" id="2547396"/>
    <lineage>
        <taxon>Bacteria</taxon>
        <taxon>Bacillati</taxon>
        <taxon>Actinomycetota</taxon>
        <taxon>Actinomycetes</taxon>
        <taxon>Micrococcales</taxon>
        <taxon>Micrococcaceae</taxon>
        <taxon>Arthrobacter</taxon>
    </lineage>
</organism>
<gene>
    <name evidence="1" type="ORF">E1809_20310</name>
</gene>
<evidence type="ECO:0000313" key="2">
    <source>
        <dbReference type="Proteomes" id="UP000295511"/>
    </source>
</evidence>
<reference evidence="1 2" key="1">
    <citation type="submission" date="2019-03" db="EMBL/GenBank/DDBJ databases">
        <title>Whole genome sequence of Arthrobacter sp JH1-1.</title>
        <authorList>
            <person name="Trinh H.N."/>
        </authorList>
    </citation>
    <scope>NUCLEOTIDE SEQUENCE [LARGE SCALE GENOMIC DNA]</scope>
    <source>
        <strain evidence="1 2">JH1-1</strain>
    </source>
</reference>
<dbReference type="EMBL" id="SMRU01000028">
    <property type="protein sequence ID" value="TDF91664.1"/>
    <property type="molecule type" value="Genomic_DNA"/>
</dbReference>